<dbReference type="PRINTS" id="PR00344">
    <property type="entry name" value="BCTRLSENSOR"/>
</dbReference>
<feature type="domain" description="Histidine kinase" evidence="15">
    <location>
        <begin position="247"/>
        <end position="462"/>
    </location>
</feature>
<dbReference type="SMART" id="SM00304">
    <property type="entry name" value="HAMP"/>
    <property type="match status" value="1"/>
</dbReference>
<keyword evidence="10 14" id="KW-0067">ATP-binding</keyword>
<dbReference type="CDD" id="cd06225">
    <property type="entry name" value="HAMP"/>
    <property type="match status" value="1"/>
</dbReference>
<dbReference type="InterPro" id="IPR050428">
    <property type="entry name" value="TCS_sensor_his_kinase"/>
</dbReference>
<dbReference type="InterPro" id="IPR006290">
    <property type="entry name" value="CztS_silS_copS"/>
</dbReference>
<proteinExistence type="predicted"/>
<dbReference type="Pfam" id="PF00512">
    <property type="entry name" value="HisKA"/>
    <property type="match status" value="1"/>
</dbReference>
<evidence type="ECO:0000256" key="7">
    <source>
        <dbReference type="ARBA" id="ARBA00022692"/>
    </source>
</evidence>
<dbReference type="EC" id="2.7.13.3" evidence="14"/>
<dbReference type="SMART" id="SM00388">
    <property type="entry name" value="HisKA"/>
    <property type="match status" value="1"/>
</dbReference>
<evidence type="ECO:0000256" key="14">
    <source>
        <dbReference type="RuleBase" id="RU364088"/>
    </source>
</evidence>
<keyword evidence="13 14" id="KW-0472">Membrane</keyword>
<gene>
    <name evidence="17" type="ORF">V0R50_10885</name>
</gene>
<evidence type="ECO:0000256" key="8">
    <source>
        <dbReference type="ARBA" id="ARBA00022741"/>
    </source>
</evidence>
<dbReference type="SUPFAM" id="SSF47384">
    <property type="entry name" value="Homodimeric domain of signal transducing histidine kinase"/>
    <property type="match status" value="1"/>
</dbReference>
<comment type="caution">
    <text evidence="17">The sequence shown here is derived from an EMBL/GenBank/DDBJ whole genome shotgun (WGS) entry which is preliminary data.</text>
</comment>
<dbReference type="PANTHER" id="PTHR45436:SF9">
    <property type="entry name" value="SENSOR PROTEIN"/>
    <property type="match status" value="1"/>
</dbReference>
<keyword evidence="8 14" id="KW-0547">Nucleotide-binding</keyword>
<dbReference type="InterPro" id="IPR003594">
    <property type="entry name" value="HATPase_dom"/>
</dbReference>
<evidence type="ECO:0000256" key="5">
    <source>
        <dbReference type="ARBA" id="ARBA00022553"/>
    </source>
</evidence>
<keyword evidence="3 14" id="KW-1003">Cell membrane</keyword>
<keyword evidence="18" id="KW-1185">Reference proteome</keyword>
<evidence type="ECO:0000256" key="12">
    <source>
        <dbReference type="ARBA" id="ARBA00023012"/>
    </source>
</evidence>
<feature type="transmembrane region" description="Helical" evidence="14">
    <location>
        <begin position="12"/>
        <end position="33"/>
    </location>
</feature>
<name>A0ABU7HQB2_9PSED</name>
<comment type="subcellular location">
    <subcellularLocation>
        <location evidence="2 14">Cell inner membrane</location>
    </subcellularLocation>
</comment>
<keyword evidence="4 14" id="KW-0997">Cell inner membrane</keyword>
<dbReference type="InterPro" id="IPR003661">
    <property type="entry name" value="HisK_dim/P_dom"/>
</dbReference>
<dbReference type="InterPro" id="IPR005467">
    <property type="entry name" value="His_kinase_dom"/>
</dbReference>
<feature type="transmembrane region" description="Helical" evidence="14">
    <location>
        <begin position="162"/>
        <end position="185"/>
    </location>
</feature>
<dbReference type="InterPro" id="IPR004358">
    <property type="entry name" value="Sig_transdc_His_kin-like_C"/>
</dbReference>
<evidence type="ECO:0000256" key="3">
    <source>
        <dbReference type="ARBA" id="ARBA00022475"/>
    </source>
</evidence>
<dbReference type="PANTHER" id="PTHR45436">
    <property type="entry name" value="SENSOR HISTIDINE KINASE YKOH"/>
    <property type="match status" value="1"/>
</dbReference>
<dbReference type="Pfam" id="PF02518">
    <property type="entry name" value="HATPase_c"/>
    <property type="match status" value="1"/>
</dbReference>
<dbReference type="CDD" id="cd00075">
    <property type="entry name" value="HATPase"/>
    <property type="match status" value="1"/>
</dbReference>
<dbReference type="SUPFAM" id="SSF55874">
    <property type="entry name" value="ATPase domain of HSP90 chaperone/DNA topoisomerase II/histidine kinase"/>
    <property type="match status" value="1"/>
</dbReference>
<evidence type="ECO:0000256" key="2">
    <source>
        <dbReference type="ARBA" id="ARBA00004533"/>
    </source>
</evidence>
<keyword evidence="12 14" id="KW-0902">Two-component regulatory system</keyword>
<dbReference type="InterPro" id="IPR003660">
    <property type="entry name" value="HAMP_dom"/>
</dbReference>
<comment type="catalytic activity">
    <reaction evidence="1 14">
        <text>ATP + protein L-histidine = ADP + protein N-phospho-L-histidine.</text>
        <dbReference type="EC" id="2.7.13.3"/>
    </reaction>
</comment>
<comment type="function">
    <text evidence="14">Member of a two-component regulatory system.</text>
</comment>
<evidence type="ECO:0000256" key="9">
    <source>
        <dbReference type="ARBA" id="ARBA00022777"/>
    </source>
</evidence>
<evidence type="ECO:0000313" key="17">
    <source>
        <dbReference type="EMBL" id="MEE1933726.1"/>
    </source>
</evidence>
<evidence type="ECO:0000256" key="11">
    <source>
        <dbReference type="ARBA" id="ARBA00022989"/>
    </source>
</evidence>
<dbReference type="GO" id="GO:0004673">
    <property type="term" value="F:protein histidine kinase activity"/>
    <property type="evidence" value="ECO:0007669"/>
    <property type="project" value="UniProtKB-EC"/>
</dbReference>
<evidence type="ECO:0000256" key="1">
    <source>
        <dbReference type="ARBA" id="ARBA00000085"/>
    </source>
</evidence>
<dbReference type="EMBL" id="JAZDQJ010000009">
    <property type="protein sequence ID" value="MEE1933726.1"/>
    <property type="molecule type" value="Genomic_DNA"/>
</dbReference>
<dbReference type="Gene3D" id="6.10.340.10">
    <property type="match status" value="1"/>
</dbReference>
<accession>A0ABU7HQB2</accession>
<evidence type="ECO:0000256" key="6">
    <source>
        <dbReference type="ARBA" id="ARBA00022679"/>
    </source>
</evidence>
<evidence type="ECO:0000313" key="18">
    <source>
        <dbReference type="Proteomes" id="UP001335100"/>
    </source>
</evidence>
<keyword evidence="6 14" id="KW-0808">Transferase</keyword>
<evidence type="ECO:0000256" key="4">
    <source>
        <dbReference type="ARBA" id="ARBA00022519"/>
    </source>
</evidence>
<dbReference type="RefSeq" id="WP_330074552.1">
    <property type="nucleotide sequence ID" value="NZ_JAZDQJ010000009.1"/>
</dbReference>
<dbReference type="NCBIfam" id="TIGR01386">
    <property type="entry name" value="cztS_silS_copS"/>
    <property type="match status" value="1"/>
</dbReference>
<dbReference type="Pfam" id="PF00672">
    <property type="entry name" value="HAMP"/>
    <property type="match status" value="1"/>
</dbReference>
<organism evidence="17 18">
    <name type="scientific">Pseudomonas ulcerans</name>
    <dbReference type="NCBI Taxonomy" id="3115852"/>
    <lineage>
        <taxon>Bacteria</taxon>
        <taxon>Pseudomonadati</taxon>
        <taxon>Pseudomonadota</taxon>
        <taxon>Gammaproteobacteria</taxon>
        <taxon>Pseudomonadales</taxon>
        <taxon>Pseudomonadaceae</taxon>
        <taxon>Pseudomonas</taxon>
    </lineage>
</organism>
<sequence length="464" mass="50588">MKSVSLAEKLGLKVGLLSAMLLFLFACLGYLMLGQALENSAREDLNVKMTGLAHNLAAIDSVAEIDAGTHHLVDLVLGHDNLHVSIFKERADEPLLVIGSWSIGRQVRGLAVADLAQRHEWRDDQGRPLLSVSRLLSLGDGSRVAVYLTLDQSASVALLKSMLAWALLASPFMLAMLLGIAWWTVRRGLLPLSRFLGVASRISTESLEHRLPVQGLPRELKSLAEGINIMLGRLDDGVRQLSQFSDDLAHELRAPLTNLTGKVQVTLSRGRSGEEYRETLESCAEELERMARMVADMLFLANVSNPAAGVAFETVVLVDEAQRVCDLFGLPAEEAGIDLHISGSADGVRGNRLMIQRALSNLLSNALRYCPAGRAVLVRVRRVDCHVCVSVGNPGAGIAAEHRQHLFERFYRADQGRARSEGGTGLGLAIVQSIMGLHRGSAVVEVCADDFTWFHLRFPDNETL</sequence>
<dbReference type="SMART" id="SM00387">
    <property type="entry name" value="HATPase_c"/>
    <property type="match status" value="1"/>
</dbReference>
<keyword evidence="5" id="KW-0597">Phosphoprotein</keyword>
<evidence type="ECO:0000256" key="13">
    <source>
        <dbReference type="ARBA" id="ARBA00023136"/>
    </source>
</evidence>
<evidence type="ECO:0000256" key="10">
    <source>
        <dbReference type="ARBA" id="ARBA00022840"/>
    </source>
</evidence>
<protein>
    <recommendedName>
        <fullName evidence="14">Sensor protein</fullName>
        <ecNumber evidence="14">2.7.13.3</ecNumber>
    </recommendedName>
</protein>
<evidence type="ECO:0000259" key="16">
    <source>
        <dbReference type="PROSITE" id="PS50885"/>
    </source>
</evidence>
<dbReference type="Gene3D" id="1.10.287.130">
    <property type="match status" value="1"/>
</dbReference>
<keyword evidence="11 14" id="KW-1133">Transmembrane helix</keyword>
<keyword evidence="9 14" id="KW-0418">Kinase</keyword>
<feature type="domain" description="HAMP" evidence="16">
    <location>
        <begin position="186"/>
        <end position="239"/>
    </location>
</feature>
<dbReference type="PROSITE" id="PS50109">
    <property type="entry name" value="HIS_KIN"/>
    <property type="match status" value="1"/>
</dbReference>
<dbReference type="PROSITE" id="PS50885">
    <property type="entry name" value="HAMP"/>
    <property type="match status" value="1"/>
</dbReference>
<evidence type="ECO:0000259" key="15">
    <source>
        <dbReference type="PROSITE" id="PS50109"/>
    </source>
</evidence>
<reference evidence="17 18" key="1">
    <citation type="submission" date="2024-01" db="EMBL/GenBank/DDBJ databases">
        <title>Unpublished Manusciprt.</title>
        <authorList>
            <person name="Duman M."/>
            <person name="Valdes E.G."/>
            <person name="Ajmi N."/>
            <person name="Altun S."/>
            <person name="Saticioglu I.B."/>
        </authorList>
    </citation>
    <scope>NUCLEOTIDE SEQUENCE [LARGE SCALE GENOMIC DNA]</scope>
    <source>
        <strain evidence="17 18">148P</strain>
    </source>
</reference>
<keyword evidence="7 14" id="KW-0812">Transmembrane</keyword>
<dbReference type="CDD" id="cd00082">
    <property type="entry name" value="HisKA"/>
    <property type="match status" value="1"/>
</dbReference>
<dbReference type="PROSITE" id="PS51257">
    <property type="entry name" value="PROKAR_LIPOPROTEIN"/>
    <property type="match status" value="1"/>
</dbReference>
<dbReference type="Proteomes" id="UP001335100">
    <property type="component" value="Unassembled WGS sequence"/>
</dbReference>
<dbReference type="Gene3D" id="3.30.565.10">
    <property type="entry name" value="Histidine kinase-like ATPase, C-terminal domain"/>
    <property type="match status" value="1"/>
</dbReference>
<dbReference type="InterPro" id="IPR036097">
    <property type="entry name" value="HisK_dim/P_sf"/>
</dbReference>
<dbReference type="InterPro" id="IPR036890">
    <property type="entry name" value="HATPase_C_sf"/>
</dbReference>